<dbReference type="EMBL" id="MTKT01002495">
    <property type="protein sequence ID" value="OWM78458.1"/>
    <property type="molecule type" value="Genomic_DNA"/>
</dbReference>
<evidence type="ECO:0000313" key="3">
    <source>
        <dbReference type="EMBL" id="PKI68704.1"/>
    </source>
</evidence>
<dbReference type="PANTHER" id="PTHR38928">
    <property type="entry name" value="ARGOS7"/>
    <property type="match status" value="1"/>
</dbReference>
<dbReference type="Proteomes" id="UP000197138">
    <property type="component" value="Unassembled WGS sequence"/>
</dbReference>
<dbReference type="AlphaFoldDB" id="A0A218X0X4"/>
<sequence>MVGEGIFVNGKLSKATTLNTSMSSGTVLVLAVVAAFMVVMPLILPPLPPPPLLLLFFPVGIMVALMFLAFSPAEGVLNTVV</sequence>
<name>A0A218X0X4_PUNGR</name>
<keyword evidence="1" id="KW-0812">Transmembrane</keyword>
<evidence type="ECO:0000313" key="5">
    <source>
        <dbReference type="Proteomes" id="UP000233551"/>
    </source>
</evidence>
<evidence type="ECO:0000256" key="1">
    <source>
        <dbReference type="SAM" id="Phobius"/>
    </source>
</evidence>
<comment type="caution">
    <text evidence="2">The sequence shown here is derived from an EMBL/GenBank/DDBJ whole genome shotgun (WGS) entry which is preliminary data.</text>
</comment>
<keyword evidence="5" id="KW-1185">Reference proteome</keyword>
<gene>
    <name evidence="2" type="ORF">CDL15_Pgr016182</name>
    <name evidence="3" type="ORF">CRG98_010761</name>
</gene>
<reference evidence="3 5" key="3">
    <citation type="submission" date="2017-11" db="EMBL/GenBank/DDBJ databases">
        <title>De-novo sequencing of pomegranate (Punica granatum L.) genome.</title>
        <authorList>
            <person name="Akparov Z."/>
            <person name="Amiraslanov A."/>
            <person name="Hajiyeva S."/>
            <person name="Abbasov M."/>
            <person name="Kaur K."/>
            <person name="Hamwieh A."/>
            <person name="Solovyev V."/>
            <person name="Salamov A."/>
            <person name="Braich B."/>
            <person name="Kosarev P."/>
            <person name="Mahmoud A."/>
            <person name="Hajiyev E."/>
            <person name="Babayeva S."/>
            <person name="Izzatullayeva V."/>
            <person name="Mammadov A."/>
            <person name="Mammadov A."/>
            <person name="Sharifova S."/>
            <person name="Ojaghi J."/>
            <person name="Eynullazada K."/>
            <person name="Bayramov B."/>
            <person name="Abdulazimova A."/>
            <person name="Shahmuradov I."/>
        </authorList>
    </citation>
    <scope>NUCLEOTIDE SEQUENCE [LARGE SCALE GENOMIC DNA]</scope>
    <source>
        <strain evidence="3">AG2017</strain>
        <strain evidence="5">cv. AG2017</strain>
        <tissue evidence="3">Leaf</tissue>
    </source>
</reference>
<organism evidence="2 4">
    <name type="scientific">Punica granatum</name>
    <name type="common">Pomegranate</name>
    <dbReference type="NCBI Taxonomy" id="22663"/>
    <lineage>
        <taxon>Eukaryota</taxon>
        <taxon>Viridiplantae</taxon>
        <taxon>Streptophyta</taxon>
        <taxon>Embryophyta</taxon>
        <taxon>Tracheophyta</taxon>
        <taxon>Spermatophyta</taxon>
        <taxon>Magnoliopsida</taxon>
        <taxon>eudicotyledons</taxon>
        <taxon>Gunneridae</taxon>
        <taxon>Pentapetalae</taxon>
        <taxon>rosids</taxon>
        <taxon>malvids</taxon>
        <taxon>Myrtales</taxon>
        <taxon>Lythraceae</taxon>
        <taxon>Punica</taxon>
    </lineage>
</organism>
<protein>
    <submittedName>
        <fullName evidence="2">Uncharacterized protein</fullName>
    </submittedName>
</protein>
<evidence type="ECO:0000313" key="2">
    <source>
        <dbReference type="EMBL" id="OWM78458.1"/>
    </source>
</evidence>
<keyword evidence="1" id="KW-1133">Transmembrane helix</keyword>
<proteinExistence type="predicted"/>
<accession>A0A218X0X4</accession>
<evidence type="ECO:0000313" key="4">
    <source>
        <dbReference type="Proteomes" id="UP000197138"/>
    </source>
</evidence>
<feature type="transmembrane region" description="Helical" evidence="1">
    <location>
        <begin position="22"/>
        <end position="44"/>
    </location>
</feature>
<reference evidence="4" key="1">
    <citation type="journal article" date="2017" name="Plant J.">
        <title>The pomegranate (Punica granatum L.) genome and the genomics of punicalagin biosynthesis.</title>
        <authorList>
            <person name="Qin G."/>
            <person name="Xu C."/>
            <person name="Ming R."/>
            <person name="Tang H."/>
            <person name="Guyot R."/>
            <person name="Kramer E.M."/>
            <person name="Hu Y."/>
            <person name="Yi X."/>
            <person name="Qi Y."/>
            <person name="Xu X."/>
            <person name="Gao Z."/>
            <person name="Pan H."/>
            <person name="Jian J."/>
            <person name="Tian Y."/>
            <person name="Yue Z."/>
            <person name="Xu Y."/>
        </authorList>
    </citation>
    <scope>NUCLEOTIDE SEQUENCE [LARGE SCALE GENOMIC DNA]</scope>
    <source>
        <strain evidence="4">cv. Dabenzi</strain>
    </source>
</reference>
<dbReference type="Proteomes" id="UP000233551">
    <property type="component" value="Unassembled WGS sequence"/>
</dbReference>
<keyword evidence="1" id="KW-0472">Membrane</keyword>
<feature type="transmembrane region" description="Helical" evidence="1">
    <location>
        <begin position="51"/>
        <end position="70"/>
    </location>
</feature>
<dbReference type="PANTHER" id="PTHR38928:SF5">
    <property type="entry name" value="PROTEIN, PUTATIVE-RELATED"/>
    <property type="match status" value="1"/>
</dbReference>
<dbReference type="EMBL" id="PGOL01000542">
    <property type="protein sequence ID" value="PKI68704.1"/>
    <property type="molecule type" value="Genomic_DNA"/>
</dbReference>
<reference evidence="2" key="2">
    <citation type="submission" date="2017-06" db="EMBL/GenBank/DDBJ databases">
        <title>The pomegranate genome and the genomics of punicalagin biosynthesis.</title>
        <authorList>
            <person name="Xu C."/>
        </authorList>
    </citation>
    <scope>NUCLEOTIDE SEQUENCE [LARGE SCALE GENOMIC DNA]</scope>
    <source>
        <tissue evidence="2">Fresh leaf</tissue>
    </source>
</reference>